<dbReference type="AlphaFoldDB" id="K8WNI4"/>
<organism evidence="1 2">
    <name type="scientific">Providencia sneebia DSM 19967</name>
    <dbReference type="NCBI Taxonomy" id="1141660"/>
    <lineage>
        <taxon>Bacteria</taxon>
        <taxon>Pseudomonadati</taxon>
        <taxon>Pseudomonadota</taxon>
        <taxon>Gammaproteobacteria</taxon>
        <taxon>Enterobacterales</taxon>
        <taxon>Morganellaceae</taxon>
        <taxon>Providencia</taxon>
    </lineage>
</organism>
<dbReference type="RefSeq" id="WP_008913956.1">
    <property type="nucleotide sequence ID" value="NZ_CM001773.1"/>
</dbReference>
<keyword evidence="2" id="KW-1185">Reference proteome</keyword>
<name>K8WNI4_9GAMM</name>
<dbReference type="PATRIC" id="fig|1141660.3.peg.47"/>
<proteinExistence type="predicted"/>
<protein>
    <submittedName>
        <fullName evidence="1">Uncharacterized protein</fullName>
    </submittedName>
</protein>
<gene>
    <name evidence="1" type="ORF">OO7_00235</name>
</gene>
<reference evidence="1 2" key="1">
    <citation type="journal article" date="2012" name="BMC Genomics">
        <title>Comparative genomics of bacteria in the genus Providencia isolated from wild Drosophila melanogaster.</title>
        <authorList>
            <person name="Galac M.R."/>
            <person name="Lazzaro B.P."/>
        </authorList>
    </citation>
    <scope>NUCLEOTIDE SEQUENCE [LARGE SCALE GENOMIC DNA]</scope>
    <source>
        <strain evidence="1 2">DSM 19967</strain>
    </source>
</reference>
<dbReference type="NCBIfam" id="NF041448">
    <property type="entry name" value="stress_YjaA"/>
    <property type="match status" value="1"/>
</dbReference>
<sequence length="134" mass="15525">MADYYLQIRINSMTLKDLETHEEYNVTGEFSSSRLIIGDFFVAEYVLYQLVCKMGLKVKLPFTSRHRVLVQALEKNEGGLSMVENRLLTEVVYSAFNQKIKKLVIIDDTLPLPQKEAKEILLNSNADNKHHRHK</sequence>
<evidence type="ECO:0000313" key="1">
    <source>
        <dbReference type="EMBL" id="EKT61526.1"/>
    </source>
</evidence>
<dbReference type="Proteomes" id="UP000010290">
    <property type="component" value="Chromosome"/>
</dbReference>
<dbReference type="HOGENOM" id="CLU_154451_0_0_6"/>
<dbReference type="OrthoDB" id="8612466at2"/>
<dbReference type="InterPro" id="IPR048149">
    <property type="entry name" value="YjaA"/>
</dbReference>
<comment type="caution">
    <text evidence="1">The sequence shown here is derived from an EMBL/GenBank/DDBJ whole genome shotgun (WGS) entry which is preliminary data.</text>
</comment>
<evidence type="ECO:0000313" key="2">
    <source>
        <dbReference type="Proteomes" id="UP000010290"/>
    </source>
</evidence>
<accession>K8WNI4</accession>
<dbReference type="EMBL" id="AKKN01000001">
    <property type="protein sequence ID" value="EKT61526.1"/>
    <property type="molecule type" value="Genomic_DNA"/>
</dbReference>